<dbReference type="GO" id="GO:0005886">
    <property type="term" value="C:plasma membrane"/>
    <property type="evidence" value="ECO:0007669"/>
    <property type="project" value="UniProtKB-SubCell"/>
</dbReference>
<dbReference type="EMBL" id="CP002580">
    <property type="protein sequence ID" value="AJK47515.1"/>
    <property type="molecule type" value="Genomic_DNA"/>
</dbReference>
<evidence type="ECO:0000313" key="9">
    <source>
        <dbReference type="EMBL" id="AJK47515.1"/>
    </source>
</evidence>
<evidence type="ECO:0000256" key="7">
    <source>
        <dbReference type="ARBA" id="ARBA00023136"/>
    </source>
</evidence>
<reference evidence="9 10" key="2">
    <citation type="journal article" date="2016" name="Appl. Microbiol. Biotechnol.">
        <title>Mutations improving production and secretion of extracellular lipase by Burkholderia glumae PG1.</title>
        <authorList>
            <person name="Knapp A."/>
            <person name="Voget S."/>
            <person name="Gao R."/>
            <person name="Zaburannyi N."/>
            <person name="Krysciak D."/>
            <person name="Breuer M."/>
            <person name="Hauer B."/>
            <person name="Streit W.R."/>
            <person name="Muller R."/>
            <person name="Daniel R."/>
            <person name="Jaeger K.E."/>
        </authorList>
    </citation>
    <scope>NUCLEOTIDE SEQUENCE [LARGE SCALE GENOMIC DNA]</scope>
    <source>
        <strain evidence="9 10">PG1</strain>
    </source>
</reference>
<dbReference type="KEGG" id="bpla:bpln_1g29420"/>
<dbReference type="Proteomes" id="UP000031838">
    <property type="component" value="Chromosome 1"/>
</dbReference>
<keyword evidence="7 8" id="KW-0472">Membrane</keyword>
<dbReference type="PANTHER" id="PTHR31611">
    <property type="entry name" value="HIGH-AFFINITY NICKEL TRANSPORT PROTEIN NIC1"/>
    <property type="match status" value="1"/>
</dbReference>
<dbReference type="NCBIfam" id="TIGR00802">
    <property type="entry name" value="nico"/>
    <property type="match status" value="1"/>
</dbReference>
<dbReference type="OrthoDB" id="9776706at2"/>
<protein>
    <recommendedName>
        <fullName evidence="8">Nickel/cobalt efflux system</fullName>
    </recommendedName>
</protein>
<reference evidence="10" key="1">
    <citation type="submission" date="2011-03" db="EMBL/GenBank/DDBJ databases">
        <authorList>
            <person name="Voget S."/>
            <person name="Streit W.R."/>
            <person name="Jaeger K.E."/>
            <person name="Daniel R."/>
        </authorList>
    </citation>
    <scope>NUCLEOTIDE SEQUENCE [LARGE SCALE GENOMIC DNA]</scope>
    <source>
        <strain evidence="10">PG1</strain>
    </source>
</reference>
<dbReference type="PANTHER" id="PTHR31611:SF0">
    <property type="entry name" value="HIGH-AFFINITY NICKEL TRANSPORT PROTEIN NIC1"/>
    <property type="match status" value="1"/>
</dbReference>
<evidence type="ECO:0000256" key="6">
    <source>
        <dbReference type="ARBA" id="ARBA00022989"/>
    </source>
</evidence>
<evidence type="ECO:0000256" key="2">
    <source>
        <dbReference type="ARBA" id="ARBA00010892"/>
    </source>
</evidence>
<keyword evidence="4" id="KW-0533">Nickel</keyword>
<dbReference type="RefSeq" id="WP_042625821.1">
    <property type="nucleotide sequence ID" value="NZ_BSTO01000004.1"/>
</dbReference>
<feature type="transmembrane region" description="Helical" evidence="8">
    <location>
        <begin position="76"/>
        <end position="104"/>
    </location>
</feature>
<feature type="transmembrane region" description="Helical" evidence="8">
    <location>
        <begin position="223"/>
        <end position="244"/>
    </location>
</feature>
<evidence type="ECO:0000256" key="3">
    <source>
        <dbReference type="ARBA" id="ARBA00022448"/>
    </source>
</evidence>
<comment type="similarity">
    <text evidence="2 8">Belongs to the NiCoT transporter (TC 2.A.52) family.</text>
</comment>
<keyword evidence="5 8" id="KW-0812">Transmembrane</keyword>
<feature type="transmembrane region" description="Helical" evidence="8">
    <location>
        <begin position="193"/>
        <end position="217"/>
    </location>
</feature>
<dbReference type="InterPro" id="IPR004688">
    <property type="entry name" value="Ni/Co_transpt"/>
</dbReference>
<feature type="transmembrane region" description="Helical" evidence="8">
    <location>
        <begin position="12"/>
        <end position="31"/>
    </location>
</feature>
<dbReference type="InterPro" id="IPR011541">
    <property type="entry name" value="Ni/Co_transpt_high_affinity"/>
</dbReference>
<dbReference type="KEGG" id="bgp:BGL_1c30390"/>
<keyword evidence="6 8" id="KW-1133">Transmembrane helix</keyword>
<sequence length="344" mass="36809">MPVSPRRQLFTLYASLLGANLAAWIWALVALRDHPLLLGTAALAYGFGLRHAVDADHIAAIDTVTRKLMQEGKRPFSVGLFFSLGHSTIVIVATLGIAISALALRTRFDGFKAVGGTIGTAVSASFLLVLAIVNLVILRDIWRRYRRARATAAHPDAPAADHDHAGHRHAAGGLLTRLLRPLFRLVTKSAHMYPVGLLFGLGFDTATEIGLLAIAAAQANQGLPLHAVLVFPALFTAGMTLIDSTDNVLMVHAYGWAMDDPRRKLAYNLSITFVSAAVALVIGGVEALGLVADRLGLAGGGWDLIAAINDRFGMIGYAIVGLFLACWVGSILFHRWRRASSQLV</sequence>
<organism evidence="9 10">
    <name type="scientific">Burkholderia plantarii</name>
    <dbReference type="NCBI Taxonomy" id="41899"/>
    <lineage>
        <taxon>Bacteria</taxon>
        <taxon>Pseudomonadati</taxon>
        <taxon>Pseudomonadota</taxon>
        <taxon>Betaproteobacteria</taxon>
        <taxon>Burkholderiales</taxon>
        <taxon>Burkholderiaceae</taxon>
        <taxon>Burkholderia</taxon>
    </lineage>
</organism>
<dbReference type="GO" id="GO:0012505">
    <property type="term" value="C:endomembrane system"/>
    <property type="evidence" value="ECO:0007669"/>
    <property type="project" value="UniProtKB-SubCell"/>
</dbReference>
<feature type="transmembrane region" description="Helical" evidence="8">
    <location>
        <begin position="312"/>
        <end position="333"/>
    </location>
</feature>
<comment type="subcellular location">
    <subcellularLocation>
        <location evidence="8">Cell membrane</location>
        <topology evidence="8">Multi-pass membrane protein</topology>
    </subcellularLocation>
    <subcellularLocation>
        <location evidence="1">Endomembrane system</location>
        <topology evidence="1">Multi-pass membrane protein</topology>
    </subcellularLocation>
</comment>
<name>A0A0B6S2F5_BURPL</name>
<evidence type="ECO:0000256" key="5">
    <source>
        <dbReference type="ARBA" id="ARBA00022692"/>
    </source>
</evidence>
<feature type="transmembrane region" description="Helical" evidence="8">
    <location>
        <begin position="265"/>
        <end position="292"/>
    </location>
</feature>
<keyword evidence="10" id="KW-1185">Reference proteome</keyword>
<dbReference type="HOGENOM" id="CLU_036094_2_0_4"/>
<dbReference type="Pfam" id="PF03824">
    <property type="entry name" value="NicO"/>
    <property type="match status" value="1"/>
</dbReference>
<evidence type="ECO:0000256" key="4">
    <source>
        <dbReference type="ARBA" id="ARBA00022596"/>
    </source>
</evidence>
<keyword evidence="3 8" id="KW-0813">Transport</keyword>
<dbReference type="AlphaFoldDB" id="A0A0B6S2F5"/>
<proteinExistence type="inferred from homology"/>
<evidence type="ECO:0000256" key="8">
    <source>
        <dbReference type="RuleBase" id="RU362101"/>
    </source>
</evidence>
<feature type="transmembrane region" description="Helical" evidence="8">
    <location>
        <begin position="116"/>
        <end position="138"/>
    </location>
</feature>
<evidence type="ECO:0000256" key="1">
    <source>
        <dbReference type="ARBA" id="ARBA00004127"/>
    </source>
</evidence>
<accession>A0A0B6S2F5</accession>
<gene>
    <name evidence="9" type="ORF">BGL_1c30390</name>
</gene>
<evidence type="ECO:0000313" key="10">
    <source>
        <dbReference type="Proteomes" id="UP000031838"/>
    </source>
</evidence>
<dbReference type="GO" id="GO:0015099">
    <property type="term" value="F:nickel cation transmembrane transporter activity"/>
    <property type="evidence" value="ECO:0007669"/>
    <property type="project" value="UniProtKB-UniRule"/>
</dbReference>